<evidence type="ECO:0000256" key="1">
    <source>
        <dbReference type="SAM" id="MobiDB-lite"/>
    </source>
</evidence>
<dbReference type="AlphaFoldDB" id="A0A3N0Y9B4"/>
<feature type="region of interest" description="Disordered" evidence="1">
    <location>
        <begin position="121"/>
        <end position="184"/>
    </location>
</feature>
<proteinExistence type="predicted"/>
<evidence type="ECO:0000313" key="3">
    <source>
        <dbReference type="Proteomes" id="UP000281406"/>
    </source>
</evidence>
<comment type="caution">
    <text evidence="2">The sequence shown here is derived from an EMBL/GenBank/DDBJ whole genome shotgun (WGS) entry which is preliminary data.</text>
</comment>
<reference evidence="2 3" key="1">
    <citation type="submission" date="2018-10" db="EMBL/GenBank/DDBJ databases">
        <title>Genome assembly for a Yunnan-Guizhou Plateau 3E fish, Anabarilius grahami (Regan), and its evolutionary and genetic applications.</title>
        <authorList>
            <person name="Jiang W."/>
        </authorList>
    </citation>
    <scope>NUCLEOTIDE SEQUENCE [LARGE SCALE GENOMIC DNA]</scope>
    <source>
        <strain evidence="2">AG-KIZ</strain>
        <tissue evidence="2">Muscle</tissue>
    </source>
</reference>
<sequence length="184" mass="20671">MAVEEEEGEPSETSRPPCPAYAELPEVMEHASGRLQLPWERVKKGTGGWLDEWFLSDHNPAAPILLSTKQTAASVGSSMAAMVATERHMWLNMANIMRQFRPLNFSAKARSAVFKTCIQLTSDSGPRQTGGPGPSRVEDQRQAQKSSIASRAPPPPRSRSQRRRDSRKKKDLREVINYRCQQRQ</sequence>
<name>A0A3N0Y9B4_ANAGA</name>
<feature type="compositionally biased region" description="Basic residues" evidence="1">
    <location>
        <begin position="159"/>
        <end position="170"/>
    </location>
</feature>
<feature type="region of interest" description="Disordered" evidence="1">
    <location>
        <begin position="1"/>
        <end position="20"/>
    </location>
</feature>
<protein>
    <submittedName>
        <fullName evidence="2">Uncharacterized protein</fullName>
    </submittedName>
</protein>
<evidence type="ECO:0000313" key="2">
    <source>
        <dbReference type="EMBL" id="ROL42849.1"/>
    </source>
</evidence>
<dbReference type="EMBL" id="RJVU01049301">
    <property type="protein sequence ID" value="ROL42849.1"/>
    <property type="molecule type" value="Genomic_DNA"/>
</dbReference>
<keyword evidence="3" id="KW-1185">Reference proteome</keyword>
<organism evidence="2 3">
    <name type="scientific">Anabarilius grahami</name>
    <name type="common">Kanglang fish</name>
    <name type="synonym">Barilius grahami</name>
    <dbReference type="NCBI Taxonomy" id="495550"/>
    <lineage>
        <taxon>Eukaryota</taxon>
        <taxon>Metazoa</taxon>
        <taxon>Chordata</taxon>
        <taxon>Craniata</taxon>
        <taxon>Vertebrata</taxon>
        <taxon>Euteleostomi</taxon>
        <taxon>Actinopterygii</taxon>
        <taxon>Neopterygii</taxon>
        <taxon>Teleostei</taxon>
        <taxon>Ostariophysi</taxon>
        <taxon>Cypriniformes</taxon>
        <taxon>Xenocyprididae</taxon>
        <taxon>Xenocypridinae</taxon>
        <taxon>Xenocypridinae incertae sedis</taxon>
        <taxon>Anabarilius</taxon>
    </lineage>
</organism>
<accession>A0A3N0Y9B4</accession>
<feature type="compositionally biased region" description="Acidic residues" evidence="1">
    <location>
        <begin position="1"/>
        <end position="10"/>
    </location>
</feature>
<dbReference type="Proteomes" id="UP000281406">
    <property type="component" value="Unassembled WGS sequence"/>
</dbReference>
<gene>
    <name evidence="2" type="ORF">DPX16_8595</name>
</gene>